<sequence length="481" mass="54358">MRDRRIAQLFELRGLLMTTDSASLKSSEGTCSSIGDEREKAKIVQKLVEIKDKLRALNEKREADVEKFLTVTRQSEISKGVGADNPQRARIRNNFERQNRKHAQETETLQKKLIDYEERLKQVDNGEYEPSPSRSRVFPTGIRKAKGMTDAVMNAQMELAQRVKSAFSADNVNSTHNGHTGHGVGKTGQSTFFTTRRSADAEDVELPEKVKRDPVRGSSTLPPNLALSSIDPLVYKEDDLSEPNSRPGSAADETGNPYHTAENSLYITNSNAYPSHQQVSANNEEGFAAIHDHLNSILHHLVLIDRKYDRLEDDIKKEIKFYSEALEEERFKTTKLEELLNEAVELQQAEIASLKEQNLMATRVDFQHNDRFRTVEENMESLQNHMVRIENALMDVRQVKLTNNVWQRVALTSGNIVVELLKIALFVVASILDLVRPLTGSRNRSAMAFGLVFLAIFFGHHLQKVNYLFGGSADVNKTEPK</sequence>
<dbReference type="Proteomes" id="UP000095282">
    <property type="component" value="Unplaced"/>
</dbReference>
<dbReference type="PANTHER" id="PTHR17613:SF14">
    <property type="entry name" value="DEMENTIN, ISOFORM H"/>
    <property type="match status" value="1"/>
</dbReference>
<feature type="transmembrane region" description="Helical" evidence="9">
    <location>
        <begin position="416"/>
        <end position="434"/>
    </location>
</feature>
<feature type="transmembrane region" description="Helical" evidence="9">
    <location>
        <begin position="446"/>
        <end position="462"/>
    </location>
</feature>
<feature type="compositionally biased region" description="Basic and acidic residues" evidence="8">
    <location>
        <begin position="206"/>
        <end position="215"/>
    </location>
</feature>
<evidence type="ECO:0000256" key="3">
    <source>
        <dbReference type="ARBA" id="ARBA00022692"/>
    </source>
</evidence>
<evidence type="ECO:0000256" key="9">
    <source>
        <dbReference type="SAM" id="Phobius"/>
    </source>
</evidence>
<proteinExistence type="inferred from homology"/>
<dbReference type="PANTHER" id="PTHR17613">
    <property type="entry name" value="CEREBRAL PROTEIN-11-RELATED"/>
    <property type="match status" value="1"/>
</dbReference>
<evidence type="ECO:0000256" key="4">
    <source>
        <dbReference type="ARBA" id="ARBA00022989"/>
    </source>
</evidence>
<evidence type="ECO:0000256" key="5">
    <source>
        <dbReference type="ARBA" id="ARBA00023054"/>
    </source>
</evidence>
<accession>A0A1I7TJF8</accession>
<comment type="subcellular location">
    <subcellularLocation>
        <location evidence="1">Membrane</location>
    </subcellularLocation>
</comment>
<keyword evidence="3 9" id="KW-0812">Transmembrane</keyword>
<evidence type="ECO:0000313" key="10">
    <source>
        <dbReference type="Proteomes" id="UP000095282"/>
    </source>
</evidence>
<feature type="region of interest" description="Disordered" evidence="8">
    <location>
        <begin position="237"/>
        <end position="261"/>
    </location>
</feature>
<feature type="region of interest" description="Disordered" evidence="8">
    <location>
        <begin position="197"/>
        <end position="224"/>
    </location>
</feature>
<evidence type="ECO:0000256" key="2">
    <source>
        <dbReference type="ARBA" id="ARBA00008108"/>
    </source>
</evidence>
<feature type="coiled-coil region" evidence="7">
    <location>
        <begin position="40"/>
        <end position="67"/>
    </location>
</feature>
<comment type="similarity">
    <text evidence="2">Belongs to the TEX28 family.</text>
</comment>
<name>A0A1I7TJF8_9PELO</name>
<dbReference type="GO" id="GO:0016020">
    <property type="term" value="C:membrane"/>
    <property type="evidence" value="ECO:0007669"/>
    <property type="project" value="UniProtKB-SubCell"/>
</dbReference>
<dbReference type="AlphaFoldDB" id="A0A1I7TJF8"/>
<keyword evidence="4 9" id="KW-1133">Transmembrane helix</keyword>
<keyword evidence="6 9" id="KW-0472">Membrane</keyword>
<keyword evidence="5 7" id="KW-0175">Coiled coil</keyword>
<evidence type="ECO:0000313" key="11">
    <source>
        <dbReference type="WBParaSite" id="Csp11.Scaffold626.g6524.t1"/>
    </source>
</evidence>
<dbReference type="GO" id="GO:0012505">
    <property type="term" value="C:endomembrane system"/>
    <property type="evidence" value="ECO:0007669"/>
    <property type="project" value="TreeGrafter"/>
</dbReference>
<keyword evidence="10" id="KW-1185">Reference proteome</keyword>
<reference evidence="11" key="1">
    <citation type="submission" date="2016-11" db="UniProtKB">
        <authorList>
            <consortium name="WormBaseParasite"/>
        </authorList>
    </citation>
    <scope>IDENTIFICATION</scope>
</reference>
<dbReference type="Pfam" id="PF10267">
    <property type="entry name" value="Tmemb_cc2"/>
    <property type="match status" value="1"/>
</dbReference>
<organism evidence="10 11">
    <name type="scientific">Caenorhabditis tropicalis</name>
    <dbReference type="NCBI Taxonomy" id="1561998"/>
    <lineage>
        <taxon>Eukaryota</taxon>
        <taxon>Metazoa</taxon>
        <taxon>Ecdysozoa</taxon>
        <taxon>Nematoda</taxon>
        <taxon>Chromadorea</taxon>
        <taxon>Rhabditida</taxon>
        <taxon>Rhabditina</taxon>
        <taxon>Rhabditomorpha</taxon>
        <taxon>Rhabditoidea</taxon>
        <taxon>Rhabditidae</taxon>
        <taxon>Peloderinae</taxon>
        <taxon>Caenorhabditis</taxon>
    </lineage>
</organism>
<evidence type="ECO:0000256" key="6">
    <source>
        <dbReference type="ARBA" id="ARBA00023136"/>
    </source>
</evidence>
<dbReference type="STRING" id="1561998.A0A1I7TJF8"/>
<evidence type="ECO:0000256" key="7">
    <source>
        <dbReference type="SAM" id="Coils"/>
    </source>
</evidence>
<feature type="coiled-coil region" evidence="7">
    <location>
        <begin position="337"/>
        <end position="399"/>
    </location>
</feature>
<dbReference type="eggNOG" id="KOG3850">
    <property type="taxonomic scope" value="Eukaryota"/>
</dbReference>
<evidence type="ECO:0000256" key="1">
    <source>
        <dbReference type="ARBA" id="ARBA00004370"/>
    </source>
</evidence>
<feature type="coiled-coil region" evidence="7">
    <location>
        <begin position="92"/>
        <end position="119"/>
    </location>
</feature>
<dbReference type="WBParaSite" id="Csp11.Scaffold626.g6524.t1">
    <property type="protein sequence ID" value="Csp11.Scaffold626.g6524.t1"/>
    <property type="gene ID" value="Csp11.Scaffold626.g6524"/>
</dbReference>
<protein>
    <submittedName>
        <fullName evidence="11">SUN domain-containing protein</fullName>
    </submittedName>
</protein>
<evidence type="ECO:0000256" key="8">
    <source>
        <dbReference type="SAM" id="MobiDB-lite"/>
    </source>
</evidence>
<dbReference type="InterPro" id="IPR019394">
    <property type="entry name" value="TEX28/TMCC"/>
</dbReference>